<proteinExistence type="predicted"/>
<name>A0ABD3GL44_9MARC</name>
<comment type="caution">
    <text evidence="2">The sequence shown here is derived from an EMBL/GenBank/DDBJ whole genome shotgun (WGS) entry which is preliminary data.</text>
</comment>
<reference evidence="2 3" key="1">
    <citation type="submission" date="2024-09" db="EMBL/GenBank/DDBJ databases">
        <title>Chromosome-scale assembly of Riccia sorocarpa.</title>
        <authorList>
            <person name="Paukszto L."/>
        </authorList>
    </citation>
    <scope>NUCLEOTIDE SEQUENCE [LARGE SCALE GENOMIC DNA]</scope>
    <source>
        <strain evidence="2">LP-2024</strain>
        <tissue evidence="2">Aerial parts of the thallus</tissue>
    </source>
</reference>
<feature type="region of interest" description="Disordered" evidence="1">
    <location>
        <begin position="1"/>
        <end position="58"/>
    </location>
</feature>
<dbReference type="EMBL" id="JBJQOH010000007">
    <property type="protein sequence ID" value="KAL3679321.1"/>
    <property type="molecule type" value="Genomic_DNA"/>
</dbReference>
<accession>A0ABD3GL44</accession>
<feature type="compositionally biased region" description="Basic and acidic residues" evidence="1">
    <location>
        <begin position="1"/>
        <end position="20"/>
    </location>
</feature>
<evidence type="ECO:0000313" key="3">
    <source>
        <dbReference type="Proteomes" id="UP001633002"/>
    </source>
</evidence>
<evidence type="ECO:0000256" key="1">
    <source>
        <dbReference type="SAM" id="MobiDB-lite"/>
    </source>
</evidence>
<protein>
    <submittedName>
        <fullName evidence="2">Uncharacterized protein</fullName>
    </submittedName>
</protein>
<gene>
    <name evidence="2" type="ORF">R1sor_022277</name>
</gene>
<feature type="compositionally biased region" description="Polar residues" evidence="1">
    <location>
        <begin position="21"/>
        <end position="32"/>
    </location>
</feature>
<keyword evidence="3" id="KW-1185">Reference proteome</keyword>
<feature type="compositionally biased region" description="Basic and acidic residues" evidence="1">
    <location>
        <begin position="33"/>
        <end position="50"/>
    </location>
</feature>
<dbReference type="Proteomes" id="UP001633002">
    <property type="component" value="Unassembled WGS sequence"/>
</dbReference>
<dbReference type="AlphaFoldDB" id="A0ABD3GL44"/>
<sequence length="339" mass="39323">MSNKGKKLEEPKQSHEENSRTETPQVENSSKLQESKPECKDSAPKKDPRVVHMPVKPSHGLTLGSQVEGFLLHPGDILITQWCRPPYDPPIANSFSNPGGHCTLFVDHEYFERRQKDVHKIENVMNKCFDDGDIILRLGSFDVYWSWSPFDPIECFEFQYHSPPANWFLFSRVQAKPLPPPSKHWNRRWMKIDMQQPDPPDTHAIVPRLGDLIIRRAEAVVWWRVDFKVQSGDILLRVGYKRITGSGYDKTLAAVEMYECRISSSKEFTGRFYITRYQTHWSFCGRDMQLYGEGLIGKGGDIIRYNGLRRPLSNRSDFQRHEIIKISVLSLCLLRISLM</sequence>
<evidence type="ECO:0000313" key="2">
    <source>
        <dbReference type="EMBL" id="KAL3679321.1"/>
    </source>
</evidence>
<organism evidence="2 3">
    <name type="scientific">Riccia sorocarpa</name>
    <dbReference type="NCBI Taxonomy" id="122646"/>
    <lineage>
        <taxon>Eukaryota</taxon>
        <taxon>Viridiplantae</taxon>
        <taxon>Streptophyta</taxon>
        <taxon>Embryophyta</taxon>
        <taxon>Marchantiophyta</taxon>
        <taxon>Marchantiopsida</taxon>
        <taxon>Marchantiidae</taxon>
        <taxon>Marchantiales</taxon>
        <taxon>Ricciaceae</taxon>
        <taxon>Riccia</taxon>
    </lineage>
</organism>